<keyword evidence="3" id="KW-1185">Reference proteome</keyword>
<reference evidence="2 3" key="1">
    <citation type="submission" date="2019-06" db="EMBL/GenBank/DDBJ databases">
        <title>Genome sequencing of plant associated microbes to promote plant fitness in Sorghum bicolor and Oryza sativa.</title>
        <authorList>
            <person name="Coleman-Derr D."/>
        </authorList>
    </citation>
    <scope>NUCLEOTIDE SEQUENCE [LARGE SCALE GENOMIC DNA]</scope>
    <source>
        <strain evidence="2 3">KV-663</strain>
    </source>
</reference>
<dbReference type="RefSeq" id="WP_185749004.1">
    <property type="nucleotide sequence ID" value="NZ_VFPM01000002.1"/>
</dbReference>
<evidence type="ECO:0000313" key="2">
    <source>
        <dbReference type="EMBL" id="TQM61957.1"/>
    </source>
</evidence>
<keyword evidence="1" id="KW-0812">Transmembrane</keyword>
<protein>
    <submittedName>
        <fullName evidence="2">Uncharacterized protein</fullName>
    </submittedName>
</protein>
<feature type="transmembrane region" description="Helical" evidence="1">
    <location>
        <begin position="6"/>
        <end position="26"/>
    </location>
</feature>
<keyword evidence="1" id="KW-1133">Transmembrane helix</keyword>
<accession>A0A543HUB6</accession>
<dbReference type="EMBL" id="VFPM01000002">
    <property type="protein sequence ID" value="TQM61957.1"/>
    <property type="molecule type" value="Genomic_DNA"/>
</dbReference>
<gene>
    <name evidence="2" type="ORF">FBY41_1979</name>
</gene>
<name>A0A543HUB6_9MICO</name>
<sequence>MDGPTIATMVAAGIAAAAALLSAWYAQRSERARHASAAEDLASRFREPLLQSAFNLQTRIYNIVRMNFFAKFAGDAARPSDRSYTLDNTLYLIGQYLCWVEILRRESQFLDPRSQARERAVADQLERVRDALASSTVGGPELRIFRGQQRAIGEMLLIPAAGSAPGWPKWDCMGYAQFVEQQGLERVARWFAPLRLDLEQLSGDPSPARARLTMVQHELLRLVELLDPEASRTSGRLRERL</sequence>
<evidence type="ECO:0000313" key="3">
    <source>
        <dbReference type="Proteomes" id="UP000316747"/>
    </source>
</evidence>
<comment type="caution">
    <text evidence="2">The sequence shown here is derived from an EMBL/GenBank/DDBJ whole genome shotgun (WGS) entry which is preliminary data.</text>
</comment>
<organism evidence="2 3">
    <name type="scientific">Humibacillus xanthopallidus</name>
    <dbReference type="NCBI Taxonomy" id="412689"/>
    <lineage>
        <taxon>Bacteria</taxon>
        <taxon>Bacillati</taxon>
        <taxon>Actinomycetota</taxon>
        <taxon>Actinomycetes</taxon>
        <taxon>Micrococcales</taxon>
        <taxon>Intrasporangiaceae</taxon>
        <taxon>Humibacillus</taxon>
    </lineage>
</organism>
<evidence type="ECO:0000256" key="1">
    <source>
        <dbReference type="SAM" id="Phobius"/>
    </source>
</evidence>
<keyword evidence="1" id="KW-0472">Membrane</keyword>
<dbReference type="AlphaFoldDB" id="A0A543HUB6"/>
<proteinExistence type="predicted"/>
<dbReference type="Proteomes" id="UP000316747">
    <property type="component" value="Unassembled WGS sequence"/>
</dbReference>